<dbReference type="EMBL" id="LSDK01000135">
    <property type="protein sequence ID" value="KXB73581.1"/>
    <property type="molecule type" value="Genomic_DNA"/>
</dbReference>
<dbReference type="GO" id="GO:0009294">
    <property type="term" value="P:DNA-mediated transformation"/>
    <property type="evidence" value="ECO:0007669"/>
    <property type="project" value="InterPro"/>
</dbReference>
<dbReference type="AlphaFoldDB" id="A0A134B0X7"/>
<keyword evidence="4" id="KW-1185">Reference proteome</keyword>
<protein>
    <submittedName>
        <fullName evidence="3">Putative DNA protecting protein DprA</fullName>
    </submittedName>
</protein>
<feature type="domain" description="Smf/DprA SLOG" evidence="2">
    <location>
        <begin position="81"/>
        <end position="281"/>
    </location>
</feature>
<gene>
    <name evidence="3" type="ORF">HMPREF3185_01937</name>
</gene>
<sequence length="283" mass="30683">MLNVEGATSEAQLLELLALRAAGLPPRKLLRLFFSDEAKPAELPLDLPKDIDCYREMIERARPLAEEELARCRQGDITLLPYFASDYPPALHALGGARPVLLYAKGDLGLLQSPASILGIVGTRQPSPEGLAAAHRIAYEEAEKGRVILSGLAYGCDAAAHHGALEATGRTIAVIATGLDRAHPEAHQALQDRIIASGGLVLSEYPLATPVDTYRLVARDRLQAALSAELLVIECGAKSGTMHTVRFAERYHRPIFALPPHTDRFPSLEGNRQLLQSGRAKPW</sequence>
<organism evidence="3 4">
    <name type="scientific">Porphyromonas somerae</name>
    <dbReference type="NCBI Taxonomy" id="322095"/>
    <lineage>
        <taxon>Bacteria</taxon>
        <taxon>Pseudomonadati</taxon>
        <taxon>Bacteroidota</taxon>
        <taxon>Bacteroidia</taxon>
        <taxon>Bacteroidales</taxon>
        <taxon>Porphyromonadaceae</taxon>
        <taxon>Porphyromonas</taxon>
    </lineage>
</organism>
<evidence type="ECO:0000313" key="3">
    <source>
        <dbReference type="EMBL" id="KXB73581.1"/>
    </source>
</evidence>
<reference evidence="4" key="1">
    <citation type="submission" date="2016-01" db="EMBL/GenBank/DDBJ databases">
        <authorList>
            <person name="Mitreva M."/>
            <person name="Pepin K.H."/>
            <person name="Mihindukulasuriya K.A."/>
            <person name="Fulton R."/>
            <person name="Fronick C."/>
            <person name="O'Laughlin M."/>
            <person name="Miner T."/>
            <person name="Herter B."/>
            <person name="Rosa B.A."/>
            <person name="Cordes M."/>
            <person name="Tomlinson C."/>
            <person name="Wollam A."/>
            <person name="Palsikar V.B."/>
            <person name="Mardis E.R."/>
            <person name="Wilson R.K."/>
        </authorList>
    </citation>
    <scope>NUCLEOTIDE SEQUENCE [LARGE SCALE GENOMIC DNA]</scope>
    <source>
        <strain evidence="4">KA00683</strain>
    </source>
</reference>
<dbReference type="Pfam" id="PF02481">
    <property type="entry name" value="DNA_processg_A"/>
    <property type="match status" value="1"/>
</dbReference>
<dbReference type="InterPro" id="IPR003488">
    <property type="entry name" value="DprA"/>
</dbReference>
<dbReference type="InterPro" id="IPR057666">
    <property type="entry name" value="DrpA_SLOG"/>
</dbReference>
<evidence type="ECO:0000256" key="1">
    <source>
        <dbReference type="ARBA" id="ARBA00006525"/>
    </source>
</evidence>
<dbReference type="RefSeq" id="WP_060935998.1">
    <property type="nucleotide sequence ID" value="NZ_KQ960465.1"/>
</dbReference>
<dbReference type="PATRIC" id="fig|322095.3.peg.1912"/>
<accession>A0A134B0X7</accession>
<evidence type="ECO:0000313" key="4">
    <source>
        <dbReference type="Proteomes" id="UP000070224"/>
    </source>
</evidence>
<name>A0A134B0X7_9PORP</name>
<comment type="similarity">
    <text evidence="1">Belongs to the DprA/Smf family.</text>
</comment>
<proteinExistence type="inferred from homology"/>
<dbReference type="Gene3D" id="3.40.50.450">
    <property type="match status" value="1"/>
</dbReference>
<comment type="caution">
    <text evidence="3">The sequence shown here is derived from an EMBL/GenBank/DDBJ whole genome shotgun (WGS) entry which is preliminary data.</text>
</comment>
<dbReference type="SUPFAM" id="SSF102405">
    <property type="entry name" value="MCP/YpsA-like"/>
    <property type="match status" value="1"/>
</dbReference>
<dbReference type="STRING" id="322095.HMPREF3185_01937"/>
<dbReference type="PANTHER" id="PTHR43022:SF1">
    <property type="entry name" value="PROTEIN SMF"/>
    <property type="match status" value="1"/>
</dbReference>
<dbReference type="PANTHER" id="PTHR43022">
    <property type="entry name" value="PROTEIN SMF"/>
    <property type="match status" value="1"/>
</dbReference>
<evidence type="ECO:0000259" key="2">
    <source>
        <dbReference type="Pfam" id="PF02481"/>
    </source>
</evidence>
<dbReference type="Proteomes" id="UP000070224">
    <property type="component" value="Unassembled WGS sequence"/>
</dbReference>